<feature type="domain" description="PilZ" evidence="2">
    <location>
        <begin position="2"/>
        <end position="99"/>
    </location>
</feature>
<dbReference type="EMBL" id="JAFEUM010000005">
    <property type="protein sequence ID" value="MBM7037553.1"/>
    <property type="molecule type" value="Genomic_DNA"/>
</dbReference>
<keyword evidence="4" id="KW-1185">Reference proteome</keyword>
<gene>
    <name evidence="3" type="ORF">JQC93_14150</name>
</gene>
<protein>
    <recommendedName>
        <fullName evidence="1">Cyclic diguanosine monophosphate-binding protein</fullName>
        <shortName evidence="1">c-di-GMP-binding protein</shortName>
    </recommendedName>
    <alternativeName>
        <fullName evidence="1">Pilz domain-containing protein</fullName>
    </alternativeName>
</protein>
<sequence>MERRRFSRIPFQAPAEVTILDKSYDAKLLDLSLKGVLLFVEDSVVFEPNEKVMISIHLPQSSVVVSLEGSIVKQVDQQWHCKVEHIELDSLSHIRRLIELNLADEALLERELEQFITPEL</sequence>
<evidence type="ECO:0000313" key="4">
    <source>
        <dbReference type="Proteomes" id="UP000809621"/>
    </source>
</evidence>
<dbReference type="Pfam" id="PF07238">
    <property type="entry name" value="PilZ"/>
    <property type="match status" value="1"/>
</dbReference>
<dbReference type="InterPro" id="IPR027021">
    <property type="entry name" value="C-di-GMP_BP_PA4608"/>
</dbReference>
<reference evidence="3 4" key="1">
    <citation type="submission" date="2021-02" db="EMBL/GenBank/DDBJ databases">
        <authorList>
            <person name="Park J.-S."/>
        </authorList>
    </citation>
    <scope>NUCLEOTIDE SEQUENCE [LARGE SCALE GENOMIC DNA]</scope>
    <source>
        <strain evidence="3 4">188UL20-2</strain>
    </source>
</reference>
<evidence type="ECO:0000259" key="2">
    <source>
        <dbReference type="Pfam" id="PF07238"/>
    </source>
</evidence>
<keyword evidence="1" id="KW-0547">Nucleotide-binding</keyword>
<keyword evidence="1" id="KW-0973">c-di-GMP</keyword>
<accession>A0ABS2HMX1</accession>
<organism evidence="3 4">
    <name type="scientific">Vibrio ulleungensis</name>
    <dbReference type="NCBI Taxonomy" id="2807619"/>
    <lineage>
        <taxon>Bacteria</taxon>
        <taxon>Pseudomonadati</taxon>
        <taxon>Pseudomonadota</taxon>
        <taxon>Gammaproteobacteria</taxon>
        <taxon>Vibrionales</taxon>
        <taxon>Vibrionaceae</taxon>
        <taxon>Vibrio</taxon>
    </lineage>
</organism>
<dbReference type="RefSeq" id="WP_205159067.1">
    <property type="nucleotide sequence ID" value="NZ_JAFEUM010000005.1"/>
</dbReference>
<evidence type="ECO:0000256" key="1">
    <source>
        <dbReference type="PIRNR" id="PIRNR028141"/>
    </source>
</evidence>
<dbReference type="InterPro" id="IPR009875">
    <property type="entry name" value="PilZ_domain"/>
</dbReference>
<comment type="subunit">
    <text evidence="1">Monomer in both c-di-GMP-bound and free forms.</text>
</comment>
<dbReference type="Gene3D" id="2.40.10.220">
    <property type="entry name" value="predicted glycosyltransferase like domains"/>
    <property type="match status" value="1"/>
</dbReference>
<dbReference type="PIRSF" id="PIRSF028141">
    <property type="entry name" value="C-di-GMP_BP_PA4608"/>
    <property type="match status" value="1"/>
</dbReference>
<dbReference type="SUPFAM" id="SSF141371">
    <property type="entry name" value="PilZ domain-like"/>
    <property type="match status" value="1"/>
</dbReference>
<comment type="caution">
    <text evidence="3">The sequence shown here is derived from an EMBL/GenBank/DDBJ whole genome shotgun (WGS) entry which is preliminary data.</text>
</comment>
<comment type="function">
    <text evidence="1">Binds the second messenger bis-(3'-5') cyclic dimeric guanosine monophosphate (c-di-GMP). Can bind two c-di-GMP molecules per monomer. May play a role in bacterial second-messenger regulated processes. Binding to c-di-GMP induces a conformational change of the C- and N-termini resulting in the exposure of a highly negative surface on one side of the protein to a possible effector protein.</text>
</comment>
<proteinExistence type="predicted"/>
<dbReference type="Proteomes" id="UP000809621">
    <property type="component" value="Unassembled WGS sequence"/>
</dbReference>
<evidence type="ECO:0000313" key="3">
    <source>
        <dbReference type="EMBL" id="MBM7037553.1"/>
    </source>
</evidence>
<name>A0ABS2HMX1_9VIBR</name>